<feature type="compositionally biased region" description="Polar residues" evidence="2">
    <location>
        <begin position="118"/>
        <end position="131"/>
    </location>
</feature>
<feature type="compositionally biased region" description="Basic residues" evidence="2">
    <location>
        <begin position="561"/>
        <end position="575"/>
    </location>
</feature>
<evidence type="ECO:0000313" key="3">
    <source>
        <dbReference type="EMBL" id="PPQ74717.1"/>
    </source>
</evidence>
<feature type="region of interest" description="Disordered" evidence="2">
    <location>
        <begin position="20"/>
        <end position="44"/>
    </location>
</feature>
<gene>
    <name evidence="3" type="ORF">CVT26_007533</name>
</gene>
<evidence type="ECO:0000256" key="2">
    <source>
        <dbReference type="SAM" id="MobiDB-lite"/>
    </source>
</evidence>
<protein>
    <submittedName>
        <fullName evidence="3">Uncharacterized protein</fullName>
    </submittedName>
</protein>
<dbReference type="EMBL" id="NHYE01005319">
    <property type="protein sequence ID" value="PPQ74717.1"/>
    <property type="molecule type" value="Genomic_DNA"/>
</dbReference>
<feature type="region of interest" description="Disordered" evidence="2">
    <location>
        <begin position="85"/>
        <end position="140"/>
    </location>
</feature>
<name>A0A409W863_9AGAR</name>
<dbReference type="InParanoid" id="A0A409W863"/>
<organism evidence="3 4">
    <name type="scientific">Gymnopilus dilepis</name>
    <dbReference type="NCBI Taxonomy" id="231916"/>
    <lineage>
        <taxon>Eukaryota</taxon>
        <taxon>Fungi</taxon>
        <taxon>Dikarya</taxon>
        <taxon>Basidiomycota</taxon>
        <taxon>Agaricomycotina</taxon>
        <taxon>Agaricomycetes</taxon>
        <taxon>Agaricomycetidae</taxon>
        <taxon>Agaricales</taxon>
        <taxon>Agaricineae</taxon>
        <taxon>Hymenogastraceae</taxon>
        <taxon>Gymnopilus</taxon>
    </lineage>
</organism>
<feature type="region of interest" description="Disordered" evidence="2">
    <location>
        <begin position="520"/>
        <end position="666"/>
    </location>
</feature>
<feature type="region of interest" description="Disordered" evidence="2">
    <location>
        <begin position="320"/>
        <end position="372"/>
    </location>
</feature>
<sequence length="901" mass="99522">MSDSSIDIVTFNEASRIGRVYTPVQGQEETTSEPGAQELTAPTSSMNLHKFLPLADATMVTDTHACEGSRDLPRSRSMSVQSVYVQARQSSATPSYSNGRSVPSADSAEPGEKCGLDFNNQAFDTLSNPESSEPIRPIRGPATLGNQQVAGQTMPPGSTKQYSGITMYDNRGLSGTGANDDVAQYHIGRFGIPTAPSAPVASMADFNQRDGDNSVNMRGQEPRSPPLQANPLVQHDTLHPEAGSHSPAWNSGPEVYVDSQDYGMKDAEHCSRGTGGSYKGHTSHLSENAFSNDSQCAAPSERHGHDRVVNLMDYEAFSGNHDAESRSQGSFSRTVSIPGQGSHTANSLIYHDPSNNERDTSTEPEDEELSVDFPPLDESQARVLSLRDAILDLENLLAQKLKDVAAYEERYRQREDGFDLEALVTKTSLIQGSITKIRTEIENFSSDLKEEEGKFVRLLQSKKIRQHRAAIESRLEVVCSRIMADPEPTYDEYVKLKMMRKDLQLRLDGINGRLLQFECPDGQDEQYSDDHSLKKRKVKEEEDSGSETKEGELVGVNEQGRKKKAKGVKRQTQRKQQKDHAAVDRAPSSKSKSQRPKKEDRDDEEEAQTFQSEPGRMTLGRLKELIGKIKAGEGQAKNSNKIGDPANEGDANVEMDDGSPQGDSPIPGLTLEEYSEIKNEGNSQLTDFLRTGDIDKLHPSIRGLARKYQAFLPESSYQSRELAIAVHYNSKDNHQCRYHAKFRGKKAYDGSGANIVEGVAYKPDLTADSVAQPGHFNCGCSIDDVLLEFFAWKTWSAHSTNPRLAHVEEGMKSLLISPRLRAFICEAFRKYTRLTIDDIYGWPSSGKTFVVYTAMVQAYKIVQELRNAGVDVSLMAGTSSSQVFVGGRDDPQEQQNVEGHF</sequence>
<feature type="region of interest" description="Disordered" evidence="2">
    <location>
        <begin position="237"/>
        <end position="257"/>
    </location>
</feature>
<dbReference type="Proteomes" id="UP000284706">
    <property type="component" value="Unassembled WGS sequence"/>
</dbReference>
<feature type="compositionally biased region" description="Polar residues" evidence="2">
    <location>
        <begin position="24"/>
        <end position="44"/>
    </location>
</feature>
<dbReference type="OrthoDB" id="3062477at2759"/>
<feature type="coiled-coil region" evidence="1">
    <location>
        <begin position="376"/>
        <end position="410"/>
    </location>
</feature>
<keyword evidence="4" id="KW-1185">Reference proteome</keyword>
<proteinExistence type="predicted"/>
<feature type="compositionally biased region" description="Basic and acidic residues" evidence="2">
    <location>
        <begin position="621"/>
        <end position="631"/>
    </location>
</feature>
<dbReference type="STRING" id="231916.A0A409W863"/>
<evidence type="ECO:0000313" key="4">
    <source>
        <dbReference type="Proteomes" id="UP000284706"/>
    </source>
</evidence>
<feature type="compositionally biased region" description="Polar residues" evidence="2">
    <location>
        <begin position="85"/>
        <end position="101"/>
    </location>
</feature>
<feature type="compositionally biased region" description="Polar residues" evidence="2">
    <location>
        <begin position="326"/>
        <end position="347"/>
    </location>
</feature>
<evidence type="ECO:0000256" key="1">
    <source>
        <dbReference type="SAM" id="Coils"/>
    </source>
</evidence>
<dbReference type="AlphaFoldDB" id="A0A409W863"/>
<accession>A0A409W863</accession>
<keyword evidence="1" id="KW-0175">Coiled coil</keyword>
<comment type="caution">
    <text evidence="3">The sequence shown here is derived from an EMBL/GenBank/DDBJ whole genome shotgun (WGS) entry which is preliminary data.</text>
</comment>
<reference evidence="3 4" key="1">
    <citation type="journal article" date="2018" name="Evol. Lett.">
        <title>Horizontal gene cluster transfer increased hallucinogenic mushroom diversity.</title>
        <authorList>
            <person name="Reynolds H.T."/>
            <person name="Vijayakumar V."/>
            <person name="Gluck-Thaler E."/>
            <person name="Korotkin H.B."/>
            <person name="Matheny P.B."/>
            <person name="Slot J.C."/>
        </authorList>
    </citation>
    <scope>NUCLEOTIDE SEQUENCE [LARGE SCALE GENOMIC DNA]</scope>
    <source>
        <strain evidence="3 4">SRW20</strain>
    </source>
</reference>